<feature type="region of interest" description="Disordered" evidence="1">
    <location>
        <begin position="231"/>
        <end position="252"/>
    </location>
</feature>
<feature type="region of interest" description="Disordered" evidence="1">
    <location>
        <begin position="1"/>
        <end position="195"/>
    </location>
</feature>
<evidence type="ECO:0000313" key="2">
    <source>
        <dbReference type="EMBL" id="CAG6392412.1"/>
    </source>
</evidence>
<feature type="compositionally biased region" description="Basic residues" evidence="1">
    <location>
        <begin position="40"/>
        <end position="67"/>
    </location>
</feature>
<feature type="compositionally biased region" description="Basic residues" evidence="1">
    <location>
        <begin position="132"/>
        <end position="143"/>
    </location>
</feature>
<sequence length="289" mass="30766">MGRPGGAAARAARGHRRHRGAHRRHRRRATGRTPPAGARPRLRGLPRRHRGHPGHRRPRHRPRRRLAAGHGGSRAVHRGPPLPGPLQPLRRLRGRARPAGGTGQAAGHLLRHRRPGARGAAGRPRTADRRARATGRRRLRRRQGGGARRPAAHHGGLRPPGHGQGGGRRGARRLPAGTGRPPRTPAPVPLPPGGPRLLRLPRLACGSLARHDAALSRQRVPPGARCSCGALSEGGTPQGHPPAQGEPHRPRARGRLAPCLRGTLYIGHIVGLLSVCSGGSHLRAAESLT</sequence>
<comment type="caution">
    <text evidence="2">The sequence shown here is derived from an EMBL/GenBank/DDBJ whole genome shotgun (WGS) entry which is preliminary data.</text>
</comment>
<accession>A0A9W4GPM7</accession>
<feature type="compositionally biased region" description="Low complexity" evidence="1">
    <location>
        <begin position="1"/>
        <end position="11"/>
    </location>
</feature>
<dbReference type="AlphaFoldDB" id="A0A9W4GPM7"/>
<evidence type="ECO:0000256" key="1">
    <source>
        <dbReference type="SAM" id="MobiDB-lite"/>
    </source>
</evidence>
<feature type="compositionally biased region" description="Pro residues" evidence="1">
    <location>
        <begin position="182"/>
        <end position="194"/>
    </location>
</feature>
<evidence type="ECO:0000313" key="3">
    <source>
        <dbReference type="Proteomes" id="UP001152519"/>
    </source>
</evidence>
<dbReference type="Proteomes" id="UP001152519">
    <property type="component" value="Unassembled WGS sequence"/>
</dbReference>
<keyword evidence="3" id="KW-1185">Reference proteome</keyword>
<feature type="compositionally biased region" description="Basic residues" evidence="1">
    <location>
        <begin position="12"/>
        <end position="30"/>
    </location>
</feature>
<proteinExistence type="predicted"/>
<reference evidence="2" key="1">
    <citation type="submission" date="2021-05" db="EMBL/GenBank/DDBJ databases">
        <authorList>
            <person name="Arsene-Ploetze F."/>
        </authorList>
    </citation>
    <scope>NUCLEOTIDE SEQUENCE</scope>
    <source>
        <strain evidence="2">DSM 42138</strain>
    </source>
</reference>
<dbReference type="EMBL" id="CAJSLV010000044">
    <property type="protein sequence ID" value="CAG6392412.1"/>
    <property type="molecule type" value="Genomic_DNA"/>
</dbReference>
<gene>
    <name evidence="2" type="ORF">SCOCK_160194</name>
</gene>
<organism evidence="2 3">
    <name type="scientific">Actinacidiphila cocklensis</name>
    <dbReference type="NCBI Taxonomy" id="887465"/>
    <lineage>
        <taxon>Bacteria</taxon>
        <taxon>Bacillati</taxon>
        <taxon>Actinomycetota</taxon>
        <taxon>Actinomycetes</taxon>
        <taxon>Kitasatosporales</taxon>
        <taxon>Streptomycetaceae</taxon>
        <taxon>Actinacidiphila</taxon>
    </lineage>
</organism>
<protein>
    <submittedName>
        <fullName evidence="2">Uncharacterized protein</fullName>
    </submittedName>
</protein>
<name>A0A9W4GPM7_9ACTN</name>